<dbReference type="OrthoDB" id="4350157at2"/>
<dbReference type="STRING" id="57704.SAMN04489793_3422"/>
<proteinExistence type="predicted"/>
<accession>A0A1H4W532</accession>
<dbReference type="RefSeq" id="WP_068626745.1">
    <property type="nucleotide sequence ID" value="NZ_CBDRGN010000001.1"/>
</dbReference>
<evidence type="ECO:0000313" key="2">
    <source>
        <dbReference type="Proteomes" id="UP000182241"/>
    </source>
</evidence>
<dbReference type="GeneID" id="300998310"/>
<evidence type="ECO:0000313" key="1">
    <source>
        <dbReference type="EMBL" id="SEC87751.1"/>
    </source>
</evidence>
<keyword evidence="2" id="KW-1185">Reference proteome</keyword>
<reference evidence="2" key="1">
    <citation type="submission" date="2016-10" db="EMBL/GenBank/DDBJ databases">
        <authorList>
            <person name="Varghese N."/>
            <person name="Submissions S."/>
        </authorList>
    </citation>
    <scope>NUCLEOTIDE SEQUENCE [LARGE SCALE GENOMIC DNA]</scope>
    <source>
        <strain evidence="2">DSM 44234</strain>
    </source>
</reference>
<sequence length="306" mass="30640">MPGPSRRLRSSGARRPALFWAAVLLAFAVGVALGGGVLARFTTDGDLKDLRTKVDQLEQSNAALTDRARAADAFADGAAPSTLGRSLAGVPVLVVVAPSADRGDVAQISRRLTQGGGTVAGTLTLTADLYAEDKAERLRGVVDNAVPNGVTLDAALVDPRARAGDLLGAVLLSEGAAKAPSTGRTDALAALKQAGFVDFSGPTVPGARAAVIVTGGTVPGERAGEGQGIGRLAAALSRHGDGAVLAGRTGSSQGAGPIVVVRQDKALAPELATVDDADTVVGQVSTALALAQATRDDVRAYGTGVR</sequence>
<protein>
    <submittedName>
        <fullName evidence="1">Copper transport outer membrane protein, MctB</fullName>
    </submittedName>
</protein>
<name>A0A1H4W532_TSUTY</name>
<dbReference type="GO" id="GO:0055070">
    <property type="term" value="P:copper ion homeostasis"/>
    <property type="evidence" value="ECO:0007669"/>
    <property type="project" value="InterPro"/>
</dbReference>
<dbReference type="Pfam" id="PF11382">
    <property type="entry name" value="MctB"/>
    <property type="match status" value="1"/>
</dbReference>
<dbReference type="InterPro" id="IPR021522">
    <property type="entry name" value="MctB"/>
</dbReference>
<organism evidence="1 2">
    <name type="scientific">Tsukamurella tyrosinosolvens</name>
    <dbReference type="NCBI Taxonomy" id="57704"/>
    <lineage>
        <taxon>Bacteria</taxon>
        <taxon>Bacillati</taxon>
        <taxon>Actinomycetota</taxon>
        <taxon>Actinomycetes</taxon>
        <taxon>Mycobacteriales</taxon>
        <taxon>Tsukamurellaceae</taxon>
        <taxon>Tsukamurella</taxon>
    </lineage>
</organism>
<dbReference type="AlphaFoldDB" id="A0A1H4W532"/>
<dbReference type="EMBL" id="FNSA01000003">
    <property type="protein sequence ID" value="SEC87751.1"/>
    <property type="molecule type" value="Genomic_DNA"/>
</dbReference>
<dbReference type="GO" id="GO:0016020">
    <property type="term" value="C:membrane"/>
    <property type="evidence" value="ECO:0007669"/>
    <property type="project" value="InterPro"/>
</dbReference>
<dbReference type="Proteomes" id="UP000182241">
    <property type="component" value="Unassembled WGS sequence"/>
</dbReference>
<gene>
    <name evidence="1" type="ORF">SAMN04489793_3422</name>
</gene>